<protein>
    <recommendedName>
        <fullName evidence="3">21 kDa subunit of NADH dehydrogenase</fullName>
    </recommendedName>
</protein>
<dbReference type="Proteomes" id="UP000193922">
    <property type="component" value="Unassembled WGS sequence"/>
</dbReference>
<dbReference type="InterPro" id="IPR016813">
    <property type="entry name" value="NADH_Ub_cplx-1_21kDa"/>
</dbReference>
<dbReference type="GeneID" id="63799853"/>
<dbReference type="OrthoDB" id="2093493at2759"/>
<accession>A0A1Y1WCA7</accession>
<reference evidence="1 2" key="1">
    <citation type="submission" date="2016-07" db="EMBL/GenBank/DDBJ databases">
        <title>Pervasive Adenine N6-methylation of Active Genes in Fungi.</title>
        <authorList>
            <consortium name="DOE Joint Genome Institute"/>
            <person name="Mondo S.J."/>
            <person name="Dannebaum R.O."/>
            <person name="Kuo R.C."/>
            <person name="Labutti K."/>
            <person name="Haridas S."/>
            <person name="Kuo A."/>
            <person name="Salamov A."/>
            <person name="Ahrendt S.R."/>
            <person name="Lipzen A."/>
            <person name="Sullivan W."/>
            <person name="Andreopoulos W.B."/>
            <person name="Clum A."/>
            <person name="Lindquist E."/>
            <person name="Daum C."/>
            <person name="Ramamoorthy G.K."/>
            <person name="Gryganskyi A."/>
            <person name="Culley D."/>
            <person name="Magnuson J.K."/>
            <person name="James T.Y."/>
            <person name="O'Malley M.A."/>
            <person name="Stajich J.E."/>
            <person name="Spatafora J.W."/>
            <person name="Visel A."/>
            <person name="Grigoriev I.V."/>
        </authorList>
    </citation>
    <scope>NUCLEOTIDE SEQUENCE [LARGE SCALE GENOMIC DNA]</scope>
    <source>
        <strain evidence="1 2">ATCC 12442</strain>
    </source>
</reference>
<dbReference type="PANTHER" id="PTHR37325:SF1">
    <property type="entry name" value="OXIDOREDUCTASE 21 KDA SUBUNIT, PUTATIVE (AFU_ORTHOLOGUE AFUA_4G05910)-RELATED"/>
    <property type="match status" value="1"/>
</dbReference>
<sequence length="158" mass="17831">MFKKFWNEVGKRVWVNEYKDSMMPRTTFRSPAPVSQPPYKKPVTAASDLSKNPYFKRDTRRNYPRTAVYTQQDVGHLLLGASQIAKLPEVAPAAEGAEETGVPSVEVRDVAEALAKLQEPVFSQEKLPPVPGAPYKFRISPEQVVEGPGEYYPVYRVF</sequence>
<dbReference type="EMBL" id="MCFD01000004">
    <property type="protein sequence ID" value="ORX71173.1"/>
    <property type="molecule type" value="Genomic_DNA"/>
</dbReference>
<keyword evidence="2" id="KW-1185">Reference proteome</keyword>
<organism evidence="1 2">
    <name type="scientific">Linderina pennispora</name>
    <dbReference type="NCBI Taxonomy" id="61395"/>
    <lineage>
        <taxon>Eukaryota</taxon>
        <taxon>Fungi</taxon>
        <taxon>Fungi incertae sedis</taxon>
        <taxon>Zoopagomycota</taxon>
        <taxon>Kickxellomycotina</taxon>
        <taxon>Kickxellomycetes</taxon>
        <taxon>Kickxellales</taxon>
        <taxon>Kickxellaceae</taxon>
        <taxon>Linderina</taxon>
    </lineage>
</organism>
<name>A0A1Y1WCA7_9FUNG</name>
<dbReference type="RefSeq" id="XP_040744688.1">
    <property type="nucleotide sequence ID" value="XM_040883205.1"/>
</dbReference>
<dbReference type="AlphaFoldDB" id="A0A1Y1WCA7"/>
<dbReference type="STRING" id="61395.A0A1Y1WCA7"/>
<dbReference type="PANTHER" id="PTHR37325">
    <property type="entry name" value="OXIDOREDUCTASE 21 KDA SUBUNIT, PUTATIVE (AFU_ORTHOLOGUE AFUA_4G05910)-RELATED"/>
    <property type="match status" value="1"/>
</dbReference>
<gene>
    <name evidence="1" type="ORF">DL89DRAFT_121042</name>
</gene>
<evidence type="ECO:0000313" key="2">
    <source>
        <dbReference type="Proteomes" id="UP000193922"/>
    </source>
</evidence>
<proteinExistence type="predicted"/>
<evidence type="ECO:0000313" key="1">
    <source>
        <dbReference type="EMBL" id="ORX71173.1"/>
    </source>
</evidence>
<comment type="caution">
    <text evidence="1">The sequence shown here is derived from an EMBL/GenBank/DDBJ whole genome shotgun (WGS) entry which is preliminary data.</text>
</comment>
<evidence type="ECO:0008006" key="3">
    <source>
        <dbReference type="Google" id="ProtNLM"/>
    </source>
</evidence>